<name>A0A1X6NSF5_PORUM</name>
<keyword evidence="3 8" id="KW-0227">DNA damage</keyword>
<evidence type="ECO:0000256" key="5">
    <source>
        <dbReference type="ARBA" id="ARBA00023163"/>
    </source>
</evidence>
<keyword evidence="12" id="KW-1185">Reference proteome</keyword>
<keyword evidence="4 8" id="KW-0805">Transcription regulation</keyword>
<comment type="function">
    <text evidence="8">Component of the general transcription and DNA repair factor IIH (TFIIH) core complex which is involved in general and transcription-coupled nucleotide excision repair (NER) of damaged DNA.</text>
</comment>
<dbReference type="Gene3D" id="3.30.70.2610">
    <property type="match status" value="1"/>
</dbReference>
<evidence type="ECO:0000256" key="2">
    <source>
        <dbReference type="ARBA" id="ARBA00007132"/>
    </source>
</evidence>
<dbReference type="GO" id="GO:0006289">
    <property type="term" value="P:nucleotide-excision repair"/>
    <property type="evidence" value="ECO:0007669"/>
    <property type="project" value="InterPro"/>
</dbReference>
<dbReference type="PANTHER" id="PTHR13152:SF0">
    <property type="entry name" value="GENERAL TRANSCRIPTION FACTOR IIH SUBUNIT 4"/>
    <property type="match status" value="1"/>
</dbReference>
<evidence type="ECO:0000256" key="4">
    <source>
        <dbReference type="ARBA" id="ARBA00023015"/>
    </source>
</evidence>
<feature type="region of interest" description="Disordered" evidence="9">
    <location>
        <begin position="88"/>
        <end position="124"/>
    </location>
</feature>
<dbReference type="InterPro" id="IPR040662">
    <property type="entry name" value="Tfb2_C"/>
</dbReference>
<evidence type="ECO:0000313" key="12">
    <source>
        <dbReference type="Proteomes" id="UP000218209"/>
    </source>
</evidence>
<evidence type="ECO:0000256" key="8">
    <source>
        <dbReference type="RuleBase" id="RU364024"/>
    </source>
</evidence>
<feature type="compositionally biased region" description="Low complexity" evidence="9">
    <location>
        <begin position="217"/>
        <end position="226"/>
    </location>
</feature>
<sequence length="400" mass="41091">MPVDALVDYARRRWEGILHFLVALAGRNPAPPSQTIVASLIRARVLEEAGDGATISSAGFQFLLKSGPAQLWVLLRDVMAHAGGGAARRAADRRGGSGGGGGGAVDPDAPDPEEPTGVNGAPPPAEAQRELVALLFALAATVPGRAYPVAALASAQRDFLPTLAELGVVLVPGEADEPPPPRGGEGLFYPTPVGVSLVGSAAAASTDGGGGGDGGEDNPAAGAPDGTASARPAAEALLSTTSTGALAIVVENNYRVYAYTTSPFQMALLGLFVHIRYRLPNVAVGTLTRTRVADALANGITAGQIIRFLNAHAHPRMRGGRVPANVADQVALWAAEKERVRTAPAVLLTGFAGVGGWTAVASFAADLGAKLWEDREGLRLAVDADAYGEVKAFIREQRIE</sequence>
<keyword evidence="7 8" id="KW-0539">Nucleus</keyword>
<dbReference type="OrthoDB" id="364513at2759"/>
<proteinExistence type="inferred from homology"/>
<comment type="similarity">
    <text evidence="2 8">Belongs to the TFB2 family.</text>
</comment>
<dbReference type="Pfam" id="PF18307">
    <property type="entry name" value="Tfb2_C"/>
    <property type="match status" value="1"/>
</dbReference>
<feature type="domain" description="Transcription factor Tfb2 C-terminal" evidence="10">
    <location>
        <begin position="328"/>
        <end position="395"/>
    </location>
</feature>
<evidence type="ECO:0000256" key="6">
    <source>
        <dbReference type="ARBA" id="ARBA00023204"/>
    </source>
</evidence>
<accession>A0A1X6NSF5</accession>
<dbReference type="GO" id="GO:0005675">
    <property type="term" value="C:transcription factor TFIIH holo complex"/>
    <property type="evidence" value="ECO:0007669"/>
    <property type="project" value="TreeGrafter"/>
</dbReference>
<gene>
    <name evidence="11" type="ORF">BU14_0523s0011</name>
</gene>
<dbReference type="EMBL" id="KV919126">
    <property type="protein sequence ID" value="OSX71544.1"/>
    <property type="molecule type" value="Genomic_DNA"/>
</dbReference>
<keyword evidence="5 8" id="KW-0804">Transcription</keyword>
<reference evidence="11 12" key="1">
    <citation type="submission" date="2017-03" db="EMBL/GenBank/DDBJ databases">
        <title>WGS assembly of Porphyra umbilicalis.</title>
        <authorList>
            <person name="Brawley S.H."/>
            <person name="Blouin N.A."/>
            <person name="Ficko-Blean E."/>
            <person name="Wheeler G.L."/>
            <person name="Lohr M."/>
            <person name="Goodson H.V."/>
            <person name="Jenkins J.W."/>
            <person name="Blaby-Haas C.E."/>
            <person name="Helliwell K.E."/>
            <person name="Chan C."/>
            <person name="Marriage T."/>
            <person name="Bhattacharya D."/>
            <person name="Klein A.S."/>
            <person name="Badis Y."/>
            <person name="Brodie J."/>
            <person name="Cao Y."/>
            <person name="Collen J."/>
            <person name="Dittami S.M."/>
            <person name="Gachon C.M."/>
            <person name="Green B.R."/>
            <person name="Karpowicz S."/>
            <person name="Kim J.W."/>
            <person name="Kudahl U."/>
            <person name="Lin S."/>
            <person name="Michel G."/>
            <person name="Mittag M."/>
            <person name="Olson B.J."/>
            <person name="Pangilinan J."/>
            <person name="Peng Y."/>
            <person name="Qiu H."/>
            <person name="Shu S."/>
            <person name="Singer J.T."/>
            <person name="Smith A.G."/>
            <person name="Sprecher B.N."/>
            <person name="Wagner V."/>
            <person name="Wang W."/>
            <person name="Wang Z.-Y."/>
            <person name="Yan J."/>
            <person name="Yarish C."/>
            <person name="Zoeuner-Riek S."/>
            <person name="Zhuang Y."/>
            <person name="Zou Y."/>
            <person name="Lindquist E.A."/>
            <person name="Grimwood J."/>
            <person name="Barry K."/>
            <person name="Rokhsar D.S."/>
            <person name="Schmutz J."/>
            <person name="Stiller J.W."/>
            <person name="Grossman A.R."/>
            <person name="Prochnik S.E."/>
        </authorList>
    </citation>
    <scope>NUCLEOTIDE SEQUENCE [LARGE SCALE GENOMIC DNA]</scope>
    <source>
        <strain evidence="11">4086291</strain>
    </source>
</reference>
<organism evidence="11 12">
    <name type="scientific">Porphyra umbilicalis</name>
    <name type="common">Purple laver</name>
    <name type="synonym">Red alga</name>
    <dbReference type="NCBI Taxonomy" id="2786"/>
    <lineage>
        <taxon>Eukaryota</taxon>
        <taxon>Rhodophyta</taxon>
        <taxon>Bangiophyceae</taxon>
        <taxon>Bangiales</taxon>
        <taxon>Bangiaceae</taxon>
        <taxon>Porphyra</taxon>
    </lineage>
</organism>
<evidence type="ECO:0000256" key="9">
    <source>
        <dbReference type="SAM" id="MobiDB-lite"/>
    </source>
</evidence>
<dbReference type="Pfam" id="PF03849">
    <property type="entry name" value="Tfb2"/>
    <property type="match status" value="2"/>
</dbReference>
<comment type="subcellular location">
    <subcellularLocation>
        <location evidence="1 8">Nucleus</location>
    </subcellularLocation>
</comment>
<dbReference type="InterPro" id="IPR004598">
    <property type="entry name" value="TFIIH_p52/Tfb2"/>
</dbReference>
<dbReference type="GO" id="GO:0001671">
    <property type="term" value="F:ATPase activator activity"/>
    <property type="evidence" value="ECO:0007669"/>
    <property type="project" value="InterPro"/>
</dbReference>
<feature type="region of interest" description="Disordered" evidence="9">
    <location>
        <begin position="202"/>
        <end position="229"/>
    </location>
</feature>
<evidence type="ECO:0000259" key="10">
    <source>
        <dbReference type="Pfam" id="PF18307"/>
    </source>
</evidence>
<dbReference type="Proteomes" id="UP000218209">
    <property type="component" value="Unassembled WGS sequence"/>
</dbReference>
<dbReference type="GO" id="GO:0000439">
    <property type="term" value="C:transcription factor TFIIH core complex"/>
    <property type="evidence" value="ECO:0007669"/>
    <property type="project" value="InterPro"/>
</dbReference>
<evidence type="ECO:0000256" key="7">
    <source>
        <dbReference type="ARBA" id="ARBA00023242"/>
    </source>
</evidence>
<dbReference type="GO" id="GO:0003690">
    <property type="term" value="F:double-stranded DNA binding"/>
    <property type="evidence" value="ECO:0007669"/>
    <property type="project" value="TreeGrafter"/>
</dbReference>
<keyword evidence="6 8" id="KW-0234">DNA repair</keyword>
<evidence type="ECO:0000256" key="1">
    <source>
        <dbReference type="ARBA" id="ARBA00004123"/>
    </source>
</evidence>
<evidence type="ECO:0000256" key="3">
    <source>
        <dbReference type="ARBA" id="ARBA00022763"/>
    </source>
</evidence>
<dbReference type="AlphaFoldDB" id="A0A1X6NSF5"/>
<dbReference type="PANTHER" id="PTHR13152">
    <property type="entry name" value="TFIIH, POLYPEPTIDE 4"/>
    <property type="match status" value="1"/>
</dbReference>
<protein>
    <recommendedName>
        <fullName evidence="8">General transcription factor IIH subunit 4</fullName>
    </recommendedName>
</protein>
<evidence type="ECO:0000313" key="11">
    <source>
        <dbReference type="EMBL" id="OSX71544.1"/>
    </source>
</evidence>